<name>A0A5M3MBX7_CONPW</name>
<dbReference type="KEGG" id="cput:CONPUDRAFT_64356"/>
<dbReference type="OMA" id="PTWTITH"/>
<dbReference type="GeneID" id="19208351"/>
<sequence length="229" mass="25947">MTVSCSDNHRSLWSIISTCLLTIFACVYTSIHPNVPSPYDGPLAILRRTAGIMLATVLAPELMVIWAARQFLTARRFTQKMRDYETWNHAHSFYVYMGGFMRYQDGKPYVIVEPEDMLEAVKDGSLNPAHVKLTELEITDASKGKFISKGLTVLQVTWFCVQLIARRSYDLAITPLEIGTTGFAVLCCITYALWWDKPLNVNHPRRLEWTAEAGVQDNSAIEHESVLMI</sequence>
<evidence type="ECO:0000256" key="1">
    <source>
        <dbReference type="SAM" id="Phobius"/>
    </source>
</evidence>
<keyword evidence="1" id="KW-1133">Transmembrane helix</keyword>
<comment type="caution">
    <text evidence="2">The sequence shown here is derived from an EMBL/GenBank/DDBJ whole genome shotgun (WGS) entry which is preliminary data.</text>
</comment>
<evidence type="ECO:0000313" key="2">
    <source>
        <dbReference type="EMBL" id="EIW76516.1"/>
    </source>
</evidence>
<evidence type="ECO:0000313" key="3">
    <source>
        <dbReference type="Proteomes" id="UP000053558"/>
    </source>
</evidence>
<feature type="transmembrane region" description="Helical" evidence="1">
    <location>
        <begin position="171"/>
        <end position="195"/>
    </location>
</feature>
<gene>
    <name evidence="2" type="ORF">CONPUDRAFT_64356</name>
</gene>
<keyword evidence="1" id="KW-0812">Transmembrane</keyword>
<dbReference type="RefSeq" id="XP_007773326.1">
    <property type="nucleotide sequence ID" value="XM_007775136.1"/>
</dbReference>
<protein>
    <submittedName>
        <fullName evidence="2">Uncharacterized protein</fullName>
    </submittedName>
</protein>
<dbReference type="PANTHER" id="PTHR35043:SF7">
    <property type="entry name" value="TRANSCRIPTION FACTOR DOMAIN-CONTAINING PROTEIN"/>
    <property type="match status" value="1"/>
</dbReference>
<proteinExistence type="predicted"/>
<dbReference type="AlphaFoldDB" id="A0A5M3MBX7"/>
<dbReference type="OrthoDB" id="9451547at2759"/>
<dbReference type="EMBL" id="JH711586">
    <property type="protein sequence ID" value="EIW76516.1"/>
    <property type="molecule type" value="Genomic_DNA"/>
</dbReference>
<feature type="transmembrane region" description="Helical" evidence="1">
    <location>
        <begin position="51"/>
        <end position="72"/>
    </location>
</feature>
<keyword evidence="1" id="KW-0472">Membrane</keyword>
<keyword evidence="3" id="KW-1185">Reference proteome</keyword>
<reference evidence="3" key="1">
    <citation type="journal article" date="2012" name="Science">
        <title>The Paleozoic origin of enzymatic lignin decomposition reconstructed from 31 fungal genomes.</title>
        <authorList>
            <person name="Floudas D."/>
            <person name="Binder M."/>
            <person name="Riley R."/>
            <person name="Barry K."/>
            <person name="Blanchette R.A."/>
            <person name="Henrissat B."/>
            <person name="Martinez A.T."/>
            <person name="Otillar R."/>
            <person name="Spatafora J.W."/>
            <person name="Yadav J.S."/>
            <person name="Aerts A."/>
            <person name="Benoit I."/>
            <person name="Boyd A."/>
            <person name="Carlson A."/>
            <person name="Copeland A."/>
            <person name="Coutinho P.M."/>
            <person name="de Vries R.P."/>
            <person name="Ferreira P."/>
            <person name="Findley K."/>
            <person name="Foster B."/>
            <person name="Gaskell J."/>
            <person name="Glotzer D."/>
            <person name="Gorecki P."/>
            <person name="Heitman J."/>
            <person name="Hesse C."/>
            <person name="Hori C."/>
            <person name="Igarashi K."/>
            <person name="Jurgens J.A."/>
            <person name="Kallen N."/>
            <person name="Kersten P."/>
            <person name="Kohler A."/>
            <person name="Kuees U."/>
            <person name="Kumar T.K.A."/>
            <person name="Kuo A."/>
            <person name="LaButti K."/>
            <person name="Larrondo L.F."/>
            <person name="Lindquist E."/>
            <person name="Ling A."/>
            <person name="Lombard V."/>
            <person name="Lucas S."/>
            <person name="Lundell T."/>
            <person name="Martin R."/>
            <person name="McLaughlin D.J."/>
            <person name="Morgenstern I."/>
            <person name="Morin E."/>
            <person name="Murat C."/>
            <person name="Nagy L.G."/>
            <person name="Nolan M."/>
            <person name="Ohm R.A."/>
            <person name="Patyshakuliyeva A."/>
            <person name="Rokas A."/>
            <person name="Ruiz-Duenas F.J."/>
            <person name="Sabat G."/>
            <person name="Salamov A."/>
            <person name="Samejima M."/>
            <person name="Schmutz J."/>
            <person name="Slot J.C."/>
            <person name="St John F."/>
            <person name="Stenlid J."/>
            <person name="Sun H."/>
            <person name="Sun S."/>
            <person name="Syed K."/>
            <person name="Tsang A."/>
            <person name="Wiebenga A."/>
            <person name="Young D."/>
            <person name="Pisabarro A."/>
            <person name="Eastwood D.C."/>
            <person name="Martin F."/>
            <person name="Cullen D."/>
            <person name="Grigoriev I.V."/>
            <person name="Hibbett D.S."/>
        </authorList>
    </citation>
    <scope>NUCLEOTIDE SEQUENCE [LARGE SCALE GENOMIC DNA]</scope>
    <source>
        <strain evidence="3">RWD-64-598 SS2</strain>
    </source>
</reference>
<feature type="transmembrane region" description="Helical" evidence="1">
    <location>
        <begin position="12"/>
        <end position="31"/>
    </location>
</feature>
<dbReference type="PANTHER" id="PTHR35043">
    <property type="entry name" value="TRANSCRIPTION FACTOR DOMAIN-CONTAINING PROTEIN"/>
    <property type="match status" value="1"/>
</dbReference>
<organism evidence="2 3">
    <name type="scientific">Coniophora puteana (strain RWD-64-598)</name>
    <name type="common">Brown rot fungus</name>
    <dbReference type="NCBI Taxonomy" id="741705"/>
    <lineage>
        <taxon>Eukaryota</taxon>
        <taxon>Fungi</taxon>
        <taxon>Dikarya</taxon>
        <taxon>Basidiomycota</taxon>
        <taxon>Agaricomycotina</taxon>
        <taxon>Agaricomycetes</taxon>
        <taxon>Agaricomycetidae</taxon>
        <taxon>Boletales</taxon>
        <taxon>Coniophorineae</taxon>
        <taxon>Coniophoraceae</taxon>
        <taxon>Coniophora</taxon>
    </lineage>
</organism>
<accession>A0A5M3MBX7</accession>
<dbReference type="Proteomes" id="UP000053558">
    <property type="component" value="Unassembled WGS sequence"/>
</dbReference>